<organism evidence="1 2">
    <name type="scientific">Karstenula rhodostoma CBS 690.94</name>
    <dbReference type="NCBI Taxonomy" id="1392251"/>
    <lineage>
        <taxon>Eukaryota</taxon>
        <taxon>Fungi</taxon>
        <taxon>Dikarya</taxon>
        <taxon>Ascomycota</taxon>
        <taxon>Pezizomycotina</taxon>
        <taxon>Dothideomycetes</taxon>
        <taxon>Pleosporomycetidae</taxon>
        <taxon>Pleosporales</taxon>
        <taxon>Massarineae</taxon>
        <taxon>Didymosphaeriaceae</taxon>
        <taxon>Karstenula</taxon>
    </lineage>
</organism>
<proteinExistence type="predicted"/>
<sequence length="184" mass="20430">MTKSSKTWTRNLPNCNKLADFHLLLQKRYESKELNPIQVACFFETKSPMFKKKKDLGLIVTKQSAAVAGYQPMPIHADHRAMCRFTVAQTTGYIDVTERIKLMLENWGQKNASNKHGNISISLGNVKQGDNVLSYGIVTGHVVATVKNANNLSVSHTFNSIGRETSSSEAAVRAWTEKQSSMGL</sequence>
<dbReference type="OrthoDB" id="427518at2759"/>
<accession>A0A9P4PGH8</accession>
<dbReference type="Proteomes" id="UP000799764">
    <property type="component" value="Unassembled WGS sequence"/>
</dbReference>
<reference evidence="1" key="1">
    <citation type="journal article" date="2020" name="Stud. Mycol.">
        <title>101 Dothideomycetes genomes: a test case for predicting lifestyles and emergence of pathogens.</title>
        <authorList>
            <person name="Haridas S."/>
            <person name="Albert R."/>
            <person name="Binder M."/>
            <person name="Bloem J."/>
            <person name="Labutti K."/>
            <person name="Salamov A."/>
            <person name="Andreopoulos B."/>
            <person name="Baker S."/>
            <person name="Barry K."/>
            <person name="Bills G."/>
            <person name="Bluhm B."/>
            <person name="Cannon C."/>
            <person name="Castanera R."/>
            <person name="Culley D."/>
            <person name="Daum C."/>
            <person name="Ezra D."/>
            <person name="Gonzalez J."/>
            <person name="Henrissat B."/>
            <person name="Kuo A."/>
            <person name="Liang C."/>
            <person name="Lipzen A."/>
            <person name="Lutzoni F."/>
            <person name="Magnuson J."/>
            <person name="Mondo S."/>
            <person name="Nolan M."/>
            <person name="Ohm R."/>
            <person name="Pangilinan J."/>
            <person name="Park H.-J."/>
            <person name="Ramirez L."/>
            <person name="Alfaro M."/>
            <person name="Sun H."/>
            <person name="Tritt A."/>
            <person name="Yoshinaga Y."/>
            <person name="Zwiers L.-H."/>
            <person name="Turgeon B."/>
            <person name="Goodwin S."/>
            <person name="Spatafora J."/>
            <person name="Crous P."/>
            <person name="Grigoriev I."/>
        </authorList>
    </citation>
    <scope>NUCLEOTIDE SEQUENCE</scope>
    <source>
        <strain evidence="1">CBS 690.94</strain>
    </source>
</reference>
<dbReference type="AlphaFoldDB" id="A0A9P4PGH8"/>
<evidence type="ECO:0000313" key="1">
    <source>
        <dbReference type="EMBL" id="KAF2443595.1"/>
    </source>
</evidence>
<keyword evidence="2" id="KW-1185">Reference proteome</keyword>
<comment type="caution">
    <text evidence="1">The sequence shown here is derived from an EMBL/GenBank/DDBJ whole genome shotgun (WGS) entry which is preliminary data.</text>
</comment>
<gene>
    <name evidence="1" type="ORF">P171DRAFT_486320</name>
</gene>
<dbReference type="EMBL" id="MU001502">
    <property type="protein sequence ID" value="KAF2443595.1"/>
    <property type="molecule type" value="Genomic_DNA"/>
</dbReference>
<evidence type="ECO:0000313" key="2">
    <source>
        <dbReference type="Proteomes" id="UP000799764"/>
    </source>
</evidence>
<name>A0A9P4PGH8_9PLEO</name>
<protein>
    <submittedName>
        <fullName evidence="1">Uncharacterized protein</fullName>
    </submittedName>
</protein>